<dbReference type="AlphaFoldDB" id="J7GSX2"/>
<evidence type="ECO:0000313" key="6">
    <source>
        <dbReference type="Proteomes" id="UP000003932"/>
    </source>
</evidence>
<keyword evidence="2" id="KW-0408">Iron</keyword>
<name>J7GSX2_CARRU</name>
<dbReference type="InterPro" id="IPR017896">
    <property type="entry name" value="4Fe4S_Fe-S-bd"/>
</dbReference>
<evidence type="ECO:0000256" key="3">
    <source>
        <dbReference type="ARBA" id="ARBA00023014"/>
    </source>
</evidence>
<dbReference type="STRING" id="1202536.A33U_0133"/>
<keyword evidence="3" id="KW-0411">Iron-sulfur</keyword>
<dbReference type="SUPFAM" id="SSF54862">
    <property type="entry name" value="4Fe-4S ferredoxins"/>
    <property type="match status" value="1"/>
</dbReference>
<keyword evidence="1" id="KW-0479">Metal-binding</keyword>
<dbReference type="GO" id="GO:0046872">
    <property type="term" value="F:metal ion binding"/>
    <property type="evidence" value="ECO:0007669"/>
    <property type="project" value="UniProtKB-KW"/>
</dbReference>
<dbReference type="Proteomes" id="UP000003932">
    <property type="component" value="Chromosome"/>
</dbReference>
<proteinExistence type="predicted"/>
<dbReference type="InterPro" id="IPR017900">
    <property type="entry name" value="4Fe4S_Fe_S_CS"/>
</dbReference>
<evidence type="ECO:0000259" key="4">
    <source>
        <dbReference type="PROSITE" id="PS51379"/>
    </source>
</evidence>
<dbReference type="RefSeq" id="WP_014886890.1">
    <property type="nucleotide sequence ID" value="NC_018414.1"/>
</dbReference>
<dbReference type="PROSITE" id="PS00198">
    <property type="entry name" value="4FE4S_FER_1"/>
    <property type="match status" value="1"/>
</dbReference>
<feature type="domain" description="4Fe-4S ferredoxin-type" evidence="4">
    <location>
        <begin position="11"/>
        <end position="40"/>
    </location>
</feature>
<dbReference type="PROSITE" id="PS51379">
    <property type="entry name" value="4FE4S_FER_2"/>
    <property type="match status" value="1"/>
</dbReference>
<evidence type="ECO:0000256" key="2">
    <source>
        <dbReference type="ARBA" id="ARBA00023004"/>
    </source>
</evidence>
<dbReference type="EMBL" id="CP003541">
    <property type="protein sequence ID" value="AFP83589.1"/>
    <property type="molecule type" value="Genomic_DNA"/>
</dbReference>
<evidence type="ECO:0000313" key="5">
    <source>
        <dbReference type="EMBL" id="AFP83589.1"/>
    </source>
</evidence>
<organism evidence="5 6">
    <name type="scientific">Candidatus Carsonella ruddii CE isolate Thao2000</name>
    <dbReference type="NCBI Taxonomy" id="1202536"/>
    <lineage>
        <taxon>Bacteria</taxon>
        <taxon>Pseudomonadati</taxon>
        <taxon>Pseudomonadota</taxon>
        <taxon>Gammaproteobacteria</taxon>
        <taxon>Oceanospirillales</taxon>
        <taxon>Halomonadaceae</taxon>
        <taxon>Zymobacter group</taxon>
        <taxon>Candidatus Carsonella</taxon>
    </lineage>
</organism>
<evidence type="ECO:0000256" key="1">
    <source>
        <dbReference type="ARBA" id="ARBA00022723"/>
    </source>
</evidence>
<dbReference type="GO" id="GO:0051536">
    <property type="term" value="F:iron-sulfur cluster binding"/>
    <property type="evidence" value="ECO:0007669"/>
    <property type="project" value="UniProtKB-KW"/>
</dbReference>
<accession>J7GSX2</accession>
<dbReference type="HOGENOM" id="CLU_2895566_0_0_6"/>
<reference evidence="5 6" key="1">
    <citation type="journal article" date="2012" name="Mol. Biol. Evol.">
        <title>Genome reduction and co-evolution between the primary and secondary bacterial symbionts of psyllids.</title>
        <authorList>
            <person name="Sloan D.B."/>
            <person name="Moran N.A."/>
        </authorList>
    </citation>
    <scope>NUCLEOTIDE SEQUENCE [LARGE SCALE GENOMIC DNA]</scope>
    <source>
        <strain evidence="5 6">CE</strain>
    </source>
</reference>
<dbReference type="PATRIC" id="fig|1202536.3.peg.114"/>
<dbReference type="Gene3D" id="3.30.70.20">
    <property type="match status" value="1"/>
</dbReference>
<protein>
    <recommendedName>
        <fullName evidence="4">4Fe-4S ferredoxin-type domain-containing protein</fullName>
    </recommendedName>
</protein>
<dbReference type="KEGG" id="cru:A33U_0133"/>
<gene>
    <name evidence="5" type="ORF">A33U_0133</name>
</gene>
<sequence length="63" mass="7764">MKIINFILYKKNNNKNKKHCINCKICIFFCPKNKILYNKKKIKIKYCFLCKFCKFYCLKKSIK</sequence>